<dbReference type="GO" id="GO:0016020">
    <property type="term" value="C:membrane"/>
    <property type="evidence" value="ECO:0007669"/>
    <property type="project" value="UniProtKB-SubCell"/>
</dbReference>
<dbReference type="WBParaSite" id="SVE_0126200.1">
    <property type="protein sequence ID" value="SVE_0126200.1"/>
    <property type="gene ID" value="SVE_0126200"/>
</dbReference>
<evidence type="ECO:0000256" key="5">
    <source>
        <dbReference type="SAM" id="Phobius"/>
    </source>
</evidence>
<feature type="transmembrane region" description="Helical" evidence="5">
    <location>
        <begin position="53"/>
        <end position="76"/>
    </location>
</feature>
<feature type="transmembrane region" description="Helical" evidence="5">
    <location>
        <begin position="96"/>
        <end position="122"/>
    </location>
</feature>
<dbReference type="PROSITE" id="PS50262">
    <property type="entry name" value="G_PROTEIN_RECEP_F1_2"/>
    <property type="match status" value="1"/>
</dbReference>
<dbReference type="Proteomes" id="UP000035680">
    <property type="component" value="Unassembled WGS sequence"/>
</dbReference>
<evidence type="ECO:0000256" key="1">
    <source>
        <dbReference type="ARBA" id="ARBA00004370"/>
    </source>
</evidence>
<dbReference type="InterPro" id="IPR000276">
    <property type="entry name" value="GPCR_Rhodpsn"/>
</dbReference>
<dbReference type="AlphaFoldDB" id="A0A0K0EXK8"/>
<protein>
    <submittedName>
        <fullName evidence="8">G_PROTEIN_RECEP_F1_2 domain-containing protein</fullName>
    </submittedName>
</protein>
<sequence length="369" mass="43076">MSRMNLCNNISDGWNYSGCLLTLYLLPLVCILGLLLNIACLAVFILHRKHPIVPALISLSICDSLQLFFSLFVLYIPALHQFSGSEFSSRLGQISFISTGLFGPVLLTANCSSIWTMCYICIKRYRVISNPLSSLTDKNSNWKILICITIVAFLFNFRKWLEYEWKWIDLQTTEDILYKQQNYDPNRKWFLAYEYKKFIHNVNYRIIWEIVVYPVCVYLIPCLLILVLHGRILKSMRERQIESVGHKRRLAQEKRSAMLLIAIVIMFFICHTGGLIVRLFDFSKYQTVSWFIFMKDTANFLFNVNSCANPMVYFIFTRHFKDLHSTWSSTKLKNKQQKLASKELKNLLIKNSSTSATQQNHYDGEKKGI</sequence>
<dbReference type="STRING" id="75913.A0A0K0EXK8"/>
<dbReference type="SUPFAM" id="SSF81321">
    <property type="entry name" value="Family A G protein-coupled receptor-like"/>
    <property type="match status" value="1"/>
</dbReference>
<dbReference type="Pfam" id="PF00001">
    <property type="entry name" value="7tm_1"/>
    <property type="match status" value="1"/>
</dbReference>
<feature type="transmembrane region" description="Helical" evidence="5">
    <location>
        <begin position="300"/>
        <end position="316"/>
    </location>
</feature>
<dbReference type="InterPro" id="IPR052954">
    <property type="entry name" value="GPCR-Ligand_Int"/>
</dbReference>
<dbReference type="InterPro" id="IPR017452">
    <property type="entry name" value="GPCR_Rhodpsn_7TM"/>
</dbReference>
<accession>A0A0K0EXK8</accession>
<evidence type="ECO:0000256" key="4">
    <source>
        <dbReference type="ARBA" id="ARBA00023136"/>
    </source>
</evidence>
<proteinExistence type="predicted"/>
<organism evidence="7 8">
    <name type="scientific">Strongyloides venezuelensis</name>
    <name type="common">Threadworm</name>
    <dbReference type="NCBI Taxonomy" id="75913"/>
    <lineage>
        <taxon>Eukaryota</taxon>
        <taxon>Metazoa</taxon>
        <taxon>Ecdysozoa</taxon>
        <taxon>Nematoda</taxon>
        <taxon>Chromadorea</taxon>
        <taxon>Rhabditida</taxon>
        <taxon>Tylenchina</taxon>
        <taxon>Panagrolaimomorpha</taxon>
        <taxon>Strongyloidoidea</taxon>
        <taxon>Strongyloididae</taxon>
        <taxon>Strongyloides</taxon>
    </lineage>
</organism>
<evidence type="ECO:0000256" key="3">
    <source>
        <dbReference type="ARBA" id="ARBA00022989"/>
    </source>
</evidence>
<dbReference type="PANTHER" id="PTHR46641:SF16">
    <property type="entry name" value="G-PROTEIN COUPLED RECEPTORS FAMILY 1 PROFILE DOMAIN-CONTAINING PROTEIN"/>
    <property type="match status" value="1"/>
</dbReference>
<feature type="transmembrane region" description="Helical" evidence="5">
    <location>
        <begin position="142"/>
        <end position="161"/>
    </location>
</feature>
<comment type="subcellular location">
    <subcellularLocation>
        <location evidence="1">Membrane</location>
    </subcellularLocation>
</comment>
<name>A0A0K0EXK8_STRVS</name>
<evidence type="ECO:0000313" key="8">
    <source>
        <dbReference type="WBParaSite" id="SVE_0126200.1"/>
    </source>
</evidence>
<evidence type="ECO:0000313" key="7">
    <source>
        <dbReference type="Proteomes" id="UP000035680"/>
    </source>
</evidence>
<dbReference type="PANTHER" id="PTHR46641">
    <property type="entry name" value="FMRFAMIDE RECEPTOR-RELATED"/>
    <property type="match status" value="1"/>
</dbReference>
<dbReference type="Gene3D" id="1.20.1070.10">
    <property type="entry name" value="Rhodopsin 7-helix transmembrane proteins"/>
    <property type="match status" value="1"/>
</dbReference>
<keyword evidence="4 5" id="KW-0472">Membrane</keyword>
<feature type="domain" description="G-protein coupled receptors family 1 profile" evidence="6">
    <location>
        <begin position="33"/>
        <end position="313"/>
    </location>
</feature>
<keyword evidence="3 5" id="KW-1133">Transmembrane helix</keyword>
<dbReference type="CDD" id="cd14978">
    <property type="entry name" value="7tmA_FMRFamide_R-like"/>
    <property type="match status" value="1"/>
</dbReference>
<keyword evidence="7" id="KW-1185">Reference proteome</keyword>
<evidence type="ECO:0000256" key="2">
    <source>
        <dbReference type="ARBA" id="ARBA00022692"/>
    </source>
</evidence>
<feature type="transmembrane region" description="Helical" evidence="5">
    <location>
        <begin position="206"/>
        <end position="228"/>
    </location>
</feature>
<feature type="transmembrane region" description="Helical" evidence="5">
    <location>
        <begin position="20"/>
        <end position="46"/>
    </location>
</feature>
<feature type="transmembrane region" description="Helical" evidence="5">
    <location>
        <begin position="257"/>
        <end position="280"/>
    </location>
</feature>
<dbReference type="GO" id="GO:0004930">
    <property type="term" value="F:G protein-coupled receptor activity"/>
    <property type="evidence" value="ECO:0007669"/>
    <property type="project" value="InterPro"/>
</dbReference>
<reference evidence="7" key="1">
    <citation type="submission" date="2014-07" db="EMBL/GenBank/DDBJ databases">
        <authorList>
            <person name="Martin A.A"/>
            <person name="De Silva N."/>
        </authorList>
    </citation>
    <scope>NUCLEOTIDE SEQUENCE</scope>
</reference>
<dbReference type="PRINTS" id="PR00237">
    <property type="entry name" value="GPCRRHODOPSN"/>
</dbReference>
<reference evidence="8" key="2">
    <citation type="submission" date="2015-08" db="UniProtKB">
        <authorList>
            <consortium name="WormBaseParasite"/>
        </authorList>
    </citation>
    <scope>IDENTIFICATION</scope>
</reference>
<keyword evidence="2 5" id="KW-0812">Transmembrane</keyword>
<evidence type="ECO:0000259" key="6">
    <source>
        <dbReference type="PROSITE" id="PS50262"/>
    </source>
</evidence>